<gene>
    <name evidence="2" type="ORF">FisN_1Lu353</name>
</gene>
<comment type="caution">
    <text evidence="2">The sequence shown here is derived from an EMBL/GenBank/DDBJ whole genome shotgun (WGS) entry which is preliminary data.</text>
</comment>
<evidence type="ECO:0000313" key="3">
    <source>
        <dbReference type="Proteomes" id="UP000198406"/>
    </source>
</evidence>
<feature type="region of interest" description="Disordered" evidence="1">
    <location>
        <begin position="1"/>
        <end position="33"/>
    </location>
</feature>
<dbReference type="InParanoid" id="A0A1Z5K414"/>
<evidence type="ECO:0000313" key="2">
    <source>
        <dbReference type="EMBL" id="GAX20993.1"/>
    </source>
</evidence>
<evidence type="ECO:0000256" key="1">
    <source>
        <dbReference type="SAM" id="MobiDB-lite"/>
    </source>
</evidence>
<accession>A0A1Z5K414</accession>
<sequence length="239" mass="26433">MNLASPAPRVEPATAADVKHEEPATARRAEPCEPAIATPAPIVEPAGLSPEVLHAIKETRNGSTSTLTVEMLRGDQGADLECYAAVFRGAPPKNILKVLLPCIYDERDFVSYNEVKKYIVIQSETCFVYMEEKDPFPLYAISLDKFVAILEDPDRPDKGSATISPVPGTNRSRDGMVTVLLKYPDTGNQAYQFTFDTKALDKSFPKLFIELVSRSQQQSEKVFTETTEQVETPDQLYGV</sequence>
<dbReference type="OrthoDB" id="50919at2759"/>
<name>A0A1Z5K414_FISSO</name>
<proteinExistence type="predicted"/>
<protein>
    <submittedName>
        <fullName evidence="2">Uncharacterized protein</fullName>
    </submittedName>
</protein>
<feature type="compositionally biased region" description="Basic and acidic residues" evidence="1">
    <location>
        <begin position="17"/>
        <end position="31"/>
    </location>
</feature>
<dbReference type="AlphaFoldDB" id="A0A1Z5K414"/>
<keyword evidence="3" id="KW-1185">Reference proteome</keyword>
<organism evidence="2 3">
    <name type="scientific">Fistulifera solaris</name>
    <name type="common">Oleaginous diatom</name>
    <dbReference type="NCBI Taxonomy" id="1519565"/>
    <lineage>
        <taxon>Eukaryota</taxon>
        <taxon>Sar</taxon>
        <taxon>Stramenopiles</taxon>
        <taxon>Ochrophyta</taxon>
        <taxon>Bacillariophyta</taxon>
        <taxon>Bacillariophyceae</taxon>
        <taxon>Bacillariophycidae</taxon>
        <taxon>Naviculales</taxon>
        <taxon>Naviculaceae</taxon>
        <taxon>Fistulifera</taxon>
    </lineage>
</organism>
<dbReference type="EMBL" id="BDSP01000153">
    <property type="protein sequence ID" value="GAX20993.1"/>
    <property type="molecule type" value="Genomic_DNA"/>
</dbReference>
<reference evidence="2 3" key="1">
    <citation type="journal article" date="2015" name="Plant Cell">
        <title>Oil accumulation by the oleaginous diatom Fistulifera solaris as revealed by the genome and transcriptome.</title>
        <authorList>
            <person name="Tanaka T."/>
            <person name="Maeda Y."/>
            <person name="Veluchamy A."/>
            <person name="Tanaka M."/>
            <person name="Abida H."/>
            <person name="Marechal E."/>
            <person name="Bowler C."/>
            <person name="Muto M."/>
            <person name="Sunaga Y."/>
            <person name="Tanaka M."/>
            <person name="Yoshino T."/>
            <person name="Taniguchi T."/>
            <person name="Fukuda Y."/>
            <person name="Nemoto M."/>
            <person name="Matsumoto M."/>
            <person name="Wong P.S."/>
            <person name="Aburatani S."/>
            <person name="Fujibuchi W."/>
        </authorList>
    </citation>
    <scope>NUCLEOTIDE SEQUENCE [LARGE SCALE GENOMIC DNA]</scope>
    <source>
        <strain evidence="2 3">JPCC DA0580</strain>
    </source>
</reference>
<dbReference type="Proteomes" id="UP000198406">
    <property type="component" value="Unassembled WGS sequence"/>
</dbReference>